<sequence>MLFCEKAINAVAPASNSGRVADNGIPIPFMIECRPSGRLTPNHCDIPEFTVRHDLHAFHEYRPNPPATARAQM</sequence>
<dbReference type="AlphaFoldDB" id="A0A6J6KSQ6"/>
<protein>
    <submittedName>
        <fullName evidence="1">Unannotated protein</fullName>
    </submittedName>
</protein>
<gene>
    <name evidence="1" type="ORF">UFOPK2243_00512</name>
</gene>
<accession>A0A6J6KSQ6</accession>
<name>A0A6J6KSQ6_9ZZZZ</name>
<organism evidence="1">
    <name type="scientific">freshwater metagenome</name>
    <dbReference type="NCBI Taxonomy" id="449393"/>
    <lineage>
        <taxon>unclassified sequences</taxon>
        <taxon>metagenomes</taxon>
        <taxon>ecological metagenomes</taxon>
    </lineage>
</organism>
<reference evidence="1" key="1">
    <citation type="submission" date="2020-05" db="EMBL/GenBank/DDBJ databases">
        <authorList>
            <person name="Chiriac C."/>
            <person name="Salcher M."/>
            <person name="Ghai R."/>
            <person name="Kavagutti S V."/>
        </authorList>
    </citation>
    <scope>NUCLEOTIDE SEQUENCE</scope>
</reference>
<proteinExistence type="predicted"/>
<evidence type="ECO:0000313" key="1">
    <source>
        <dbReference type="EMBL" id="CAB4651264.1"/>
    </source>
</evidence>
<dbReference type="EMBL" id="CAEZWL010000008">
    <property type="protein sequence ID" value="CAB4651264.1"/>
    <property type="molecule type" value="Genomic_DNA"/>
</dbReference>